<gene>
    <name evidence="2" type="ORF">BRAPAZ1V2_A01P11080.2</name>
</gene>
<feature type="non-terminal residue" evidence="2">
    <location>
        <position position="147"/>
    </location>
</feature>
<evidence type="ECO:0008006" key="4">
    <source>
        <dbReference type="Google" id="ProtNLM"/>
    </source>
</evidence>
<dbReference type="Gramene" id="A01p11080.2_BraZ1">
    <property type="protein sequence ID" value="A01p11080.2_BraZ1.CDS"/>
    <property type="gene ID" value="A01g11080.2_BraZ1"/>
</dbReference>
<evidence type="ECO:0000256" key="1">
    <source>
        <dbReference type="SAM" id="SignalP"/>
    </source>
</evidence>
<proteinExistence type="predicted"/>
<sequence>KKAIRQRLLFLKILATVWMVDGDFSSRWSVNSLRLTTMPCIPTISTENRDEVGSFPIWKGDFPMADNIRRALQDVNLGCDDTPFVLPSEVVRQAAGENRFLLIGRPVMPRKQNIRAIVASMPRNWGFDGLVRGRIIEGRRFQFVFPS</sequence>
<evidence type="ECO:0000313" key="2">
    <source>
        <dbReference type="EMBL" id="CAG7887032.1"/>
    </source>
</evidence>
<organism evidence="2 3">
    <name type="scientific">Brassica campestris</name>
    <name type="common">Field mustard</name>
    <dbReference type="NCBI Taxonomy" id="3711"/>
    <lineage>
        <taxon>Eukaryota</taxon>
        <taxon>Viridiplantae</taxon>
        <taxon>Streptophyta</taxon>
        <taxon>Embryophyta</taxon>
        <taxon>Tracheophyta</taxon>
        <taxon>Spermatophyta</taxon>
        <taxon>Magnoliopsida</taxon>
        <taxon>eudicotyledons</taxon>
        <taxon>Gunneridae</taxon>
        <taxon>Pentapetalae</taxon>
        <taxon>rosids</taxon>
        <taxon>malvids</taxon>
        <taxon>Brassicales</taxon>
        <taxon>Brassicaceae</taxon>
        <taxon>Brassiceae</taxon>
        <taxon>Brassica</taxon>
    </lineage>
</organism>
<dbReference type="EMBL" id="LS974617">
    <property type="protein sequence ID" value="CAG7887032.1"/>
    <property type="molecule type" value="Genomic_DNA"/>
</dbReference>
<accession>A0A8D9LU80</accession>
<feature type="signal peptide" evidence="1">
    <location>
        <begin position="1"/>
        <end position="22"/>
    </location>
</feature>
<feature type="chain" id="PRO_5034223739" description="DUF4283 domain-containing protein" evidence="1">
    <location>
        <begin position="23"/>
        <end position="147"/>
    </location>
</feature>
<protein>
    <recommendedName>
        <fullName evidence="4">DUF4283 domain-containing protein</fullName>
    </recommendedName>
</protein>
<evidence type="ECO:0000313" key="3">
    <source>
        <dbReference type="Proteomes" id="UP000694005"/>
    </source>
</evidence>
<dbReference type="Proteomes" id="UP000694005">
    <property type="component" value="Chromosome A01"/>
</dbReference>
<name>A0A8D9LU80_BRACM</name>
<feature type="non-terminal residue" evidence="2">
    <location>
        <position position="1"/>
    </location>
</feature>
<reference evidence="2 3" key="1">
    <citation type="submission" date="2021-07" db="EMBL/GenBank/DDBJ databases">
        <authorList>
            <consortium name="Genoscope - CEA"/>
            <person name="William W."/>
        </authorList>
    </citation>
    <scope>NUCLEOTIDE SEQUENCE [LARGE SCALE GENOMIC DNA]</scope>
</reference>
<keyword evidence="1" id="KW-0732">Signal</keyword>
<dbReference type="AlphaFoldDB" id="A0A8D9LU80"/>